<sequence length="302" mass="35825">MLANDVLFELEKISFFQEIKKKAKERNFIVEVSDCSHKIDIALASHYVDYAQKIISIEVPFNNVELNALFVHELIHAELFLKGFPRILRYPDIEIPESLDYCATMIENMAHHYYLYPRLQELGFRHSYANESWITDKVFGSQGEYIIDRALNILECDYRELGLPPDVEKFLKNRADYSLYRRFKRLYKGSDTPRLMRTNILSIIREISNFNKRDNRNNEINNKSFRDTFDNYFYIPVKLNDQEKKLQANKLFKITREVDQKHHRLRLLTNNEVVKLLNGDIYSKDQARNFLDNSSAGEIYSV</sequence>
<name>A0A9D5HXY1_9BACI</name>
<keyword evidence="2" id="KW-1185">Reference proteome</keyword>
<organism evidence="1 2">
    <name type="scientific">Alkalicoccobacillus plakortidis</name>
    <dbReference type="NCBI Taxonomy" id="444060"/>
    <lineage>
        <taxon>Bacteria</taxon>
        <taxon>Bacillati</taxon>
        <taxon>Bacillota</taxon>
        <taxon>Bacilli</taxon>
        <taxon>Bacillales</taxon>
        <taxon>Bacillaceae</taxon>
        <taxon>Alkalicoccobacillus</taxon>
    </lineage>
</organism>
<accession>A0A9D5HXY1</accession>
<dbReference type="AlphaFoldDB" id="A0A9D5HXY1"/>
<evidence type="ECO:0000313" key="1">
    <source>
        <dbReference type="EMBL" id="KQL57243.1"/>
    </source>
</evidence>
<protein>
    <submittedName>
        <fullName evidence="1">Uncharacterized protein</fullName>
    </submittedName>
</protein>
<evidence type="ECO:0000313" key="2">
    <source>
        <dbReference type="Proteomes" id="UP000051061"/>
    </source>
</evidence>
<gene>
    <name evidence="1" type="ORF">AN965_09855</name>
</gene>
<dbReference type="Proteomes" id="UP000051061">
    <property type="component" value="Unassembled WGS sequence"/>
</dbReference>
<reference evidence="1 2" key="1">
    <citation type="submission" date="2015-09" db="EMBL/GenBank/DDBJ databases">
        <title>Genome sequencing project for genomic taxonomy and phylogenomics of Bacillus-like bacteria.</title>
        <authorList>
            <person name="Liu B."/>
            <person name="Wang J."/>
            <person name="Zhu Y."/>
            <person name="Liu G."/>
            <person name="Chen Q."/>
            <person name="Chen Z."/>
            <person name="Lan J."/>
            <person name="Che J."/>
            <person name="Ge C."/>
            <person name="Shi H."/>
            <person name="Pan Z."/>
            <person name="Liu X."/>
        </authorList>
    </citation>
    <scope>NUCLEOTIDE SEQUENCE [LARGE SCALE GENOMIC DNA]</scope>
    <source>
        <strain evidence="1 2">DSM 19153</strain>
    </source>
</reference>
<proteinExistence type="predicted"/>
<comment type="caution">
    <text evidence="1">The sequence shown here is derived from an EMBL/GenBank/DDBJ whole genome shotgun (WGS) entry which is preliminary data.</text>
</comment>
<dbReference type="EMBL" id="LJJD01000016">
    <property type="protein sequence ID" value="KQL57243.1"/>
    <property type="molecule type" value="Genomic_DNA"/>
</dbReference>